<feature type="domain" description="Thioredoxin-like fold" evidence="1">
    <location>
        <begin position="38"/>
        <end position="129"/>
    </location>
</feature>
<evidence type="ECO:0000313" key="3">
    <source>
        <dbReference type="Proteomes" id="UP000037510"/>
    </source>
</evidence>
<dbReference type="AlphaFoldDB" id="A0A0L7L2S8"/>
<dbReference type="Proteomes" id="UP000037510">
    <property type="component" value="Unassembled WGS sequence"/>
</dbReference>
<sequence>MNIAPLEFTPYNWLTDAKIFNQKHENVAPGWILENADIVALLFTAKGIDRDGIIQKFYEIYENVKYVNLPIEVIYVPQDLNEADAKASFEEQANWFTLEFGDPLVPTLTYLYGITCLPHIYVLKTDCSVISTHGILDLETYKKNAILTWLSSSSSTIGHRKMSKDVGMYGGQWKFMSRVKREFQRKFIVREEPPVML</sequence>
<name>A0A0L7L2S8_OPEBR</name>
<organism evidence="2 3">
    <name type="scientific">Operophtera brumata</name>
    <name type="common">Winter moth</name>
    <name type="synonym">Phalaena brumata</name>
    <dbReference type="NCBI Taxonomy" id="104452"/>
    <lineage>
        <taxon>Eukaryota</taxon>
        <taxon>Metazoa</taxon>
        <taxon>Ecdysozoa</taxon>
        <taxon>Arthropoda</taxon>
        <taxon>Hexapoda</taxon>
        <taxon>Insecta</taxon>
        <taxon>Pterygota</taxon>
        <taxon>Neoptera</taxon>
        <taxon>Endopterygota</taxon>
        <taxon>Lepidoptera</taxon>
        <taxon>Glossata</taxon>
        <taxon>Ditrysia</taxon>
        <taxon>Geometroidea</taxon>
        <taxon>Geometridae</taxon>
        <taxon>Larentiinae</taxon>
        <taxon>Operophtera</taxon>
    </lineage>
</organism>
<dbReference type="Pfam" id="PF13905">
    <property type="entry name" value="Thioredoxin_8"/>
    <property type="match status" value="1"/>
</dbReference>
<reference evidence="2 3" key="1">
    <citation type="journal article" date="2015" name="Genome Biol. Evol.">
        <title>The genome of winter moth (Operophtera brumata) provides a genomic perspective on sexual dimorphism and phenology.</title>
        <authorList>
            <person name="Derks M.F."/>
            <person name="Smit S."/>
            <person name="Salis L."/>
            <person name="Schijlen E."/>
            <person name="Bossers A."/>
            <person name="Mateman C."/>
            <person name="Pijl A.S."/>
            <person name="de Ridder D."/>
            <person name="Groenen M.A."/>
            <person name="Visser M.E."/>
            <person name="Megens H.J."/>
        </authorList>
    </citation>
    <scope>NUCLEOTIDE SEQUENCE [LARGE SCALE GENOMIC DNA]</scope>
    <source>
        <strain evidence="2">WM2013NL</strain>
        <tissue evidence="2">Head and thorax</tissue>
    </source>
</reference>
<dbReference type="Gene3D" id="3.40.30.10">
    <property type="entry name" value="Glutaredoxin"/>
    <property type="match status" value="1"/>
</dbReference>
<proteinExistence type="predicted"/>
<evidence type="ECO:0000259" key="1">
    <source>
        <dbReference type="Pfam" id="PF13905"/>
    </source>
</evidence>
<dbReference type="InterPro" id="IPR012336">
    <property type="entry name" value="Thioredoxin-like_fold"/>
</dbReference>
<accession>A0A0L7L2S8</accession>
<gene>
    <name evidence="2" type="ORF">OBRU01_16370</name>
</gene>
<protein>
    <recommendedName>
        <fullName evidence="1">Thioredoxin-like fold domain-containing protein</fullName>
    </recommendedName>
</protein>
<keyword evidence="3" id="KW-1185">Reference proteome</keyword>
<evidence type="ECO:0000313" key="2">
    <source>
        <dbReference type="EMBL" id="KOB69720.1"/>
    </source>
</evidence>
<dbReference type="EMBL" id="JTDY01003330">
    <property type="protein sequence ID" value="KOB69720.1"/>
    <property type="molecule type" value="Genomic_DNA"/>
</dbReference>
<dbReference type="STRING" id="104452.A0A0L7L2S8"/>
<comment type="caution">
    <text evidence="2">The sequence shown here is derived from an EMBL/GenBank/DDBJ whole genome shotgun (WGS) entry which is preliminary data.</text>
</comment>